<feature type="signal peptide" evidence="1">
    <location>
        <begin position="1"/>
        <end position="20"/>
    </location>
</feature>
<gene>
    <name evidence="2" type="ORF">MN202_13015</name>
</gene>
<feature type="chain" id="PRO_5047102934" description="Rap1a immunity protein domain-containing protein" evidence="1">
    <location>
        <begin position="21"/>
        <end position="115"/>
    </location>
</feature>
<dbReference type="Proteomes" id="UP001375382">
    <property type="component" value="Unassembled WGS sequence"/>
</dbReference>
<keyword evidence="1" id="KW-0732">Signal</keyword>
<evidence type="ECO:0000313" key="3">
    <source>
        <dbReference type="Proteomes" id="UP001375382"/>
    </source>
</evidence>
<evidence type="ECO:0000313" key="2">
    <source>
        <dbReference type="EMBL" id="MEH8018156.1"/>
    </source>
</evidence>
<sequence length="115" mass="12944">MRNRLFVVMSLLTFSGAVSAKPGFEEKLIASCNEAVSLFASSEKSSRANMKLTLNQAFSTSNTEALQMGYCKGVIDAIMQLEPYCRYDNWYPVAERLVREGAGRKNVIEYIKREC</sequence>
<organism evidence="2 3">
    <name type="scientific">Rheinheimera muenzenbergensis</name>
    <dbReference type="NCBI Taxonomy" id="1193628"/>
    <lineage>
        <taxon>Bacteria</taxon>
        <taxon>Pseudomonadati</taxon>
        <taxon>Pseudomonadota</taxon>
        <taxon>Gammaproteobacteria</taxon>
        <taxon>Chromatiales</taxon>
        <taxon>Chromatiaceae</taxon>
        <taxon>Rheinheimera</taxon>
    </lineage>
</organism>
<reference evidence="2 3" key="1">
    <citation type="journal article" date="2023" name="Ecotoxicol. Environ. Saf.">
        <title>Mercury remediation potential of mercury-resistant strain Rheinheimera metallidurans sp. nov. isolated from a municipal waste dumping site.</title>
        <authorList>
            <person name="Yadav V."/>
            <person name="Manjhi A."/>
            <person name="Vadakedath N."/>
        </authorList>
    </citation>
    <scope>NUCLEOTIDE SEQUENCE [LARGE SCALE GENOMIC DNA]</scope>
    <source>
        <strain evidence="2 3">E-49</strain>
    </source>
</reference>
<dbReference type="EMBL" id="JALAAR010000010">
    <property type="protein sequence ID" value="MEH8018156.1"/>
    <property type="molecule type" value="Genomic_DNA"/>
</dbReference>
<name>A0ABU8C925_9GAMM</name>
<dbReference type="RefSeq" id="WP_335736561.1">
    <property type="nucleotide sequence ID" value="NZ_JALAAR010000010.1"/>
</dbReference>
<accession>A0ABU8C925</accession>
<evidence type="ECO:0000256" key="1">
    <source>
        <dbReference type="SAM" id="SignalP"/>
    </source>
</evidence>
<comment type="caution">
    <text evidence="2">The sequence shown here is derived from an EMBL/GenBank/DDBJ whole genome shotgun (WGS) entry which is preliminary data.</text>
</comment>
<proteinExistence type="predicted"/>
<keyword evidence="3" id="KW-1185">Reference proteome</keyword>
<protein>
    <recommendedName>
        <fullName evidence="4">Rap1a immunity protein domain-containing protein</fullName>
    </recommendedName>
</protein>
<evidence type="ECO:0008006" key="4">
    <source>
        <dbReference type="Google" id="ProtNLM"/>
    </source>
</evidence>